<keyword evidence="4 5" id="KW-0472">Membrane</keyword>
<protein>
    <recommendedName>
        <fullName evidence="6">Integral membrane bound transporter domain-containing protein</fullName>
    </recommendedName>
</protein>
<dbReference type="PROSITE" id="PS51257">
    <property type="entry name" value="PROKAR_LIPOPROTEIN"/>
    <property type="match status" value="1"/>
</dbReference>
<feature type="transmembrane region" description="Helical" evidence="5">
    <location>
        <begin position="137"/>
        <end position="155"/>
    </location>
</feature>
<keyword evidence="3 5" id="KW-1133">Transmembrane helix</keyword>
<evidence type="ECO:0000256" key="5">
    <source>
        <dbReference type="SAM" id="Phobius"/>
    </source>
</evidence>
<reference evidence="7" key="1">
    <citation type="submission" date="2021-01" db="EMBL/GenBank/DDBJ databases">
        <authorList>
            <person name="Eckstrom K.M.E."/>
        </authorList>
    </citation>
    <scope>NUCLEOTIDE SEQUENCE</scope>
    <source>
        <strain evidence="7">UVCC 0001</strain>
    </source>
</reference>
<evidence type="ECO:0000313" key="8">
    <source>
        <dbReference type="Proteomes" id="UP001255856"/>
    </source>
</evidence>
<keyword evidence="8" id="KW-1185">Reference proteome</keyword>
<dbReference type="InterPro" id="IPR049453">
    <property type="entry name" value="Memb_transporter_dom"/>
</dbReference>
<dbReference type="PANTHER" id="PTHR31086">
    <property type="entry name" value="ALUMINUM-ACTIVATED MALATE TRANSPORTER 10"/>
    <property type="match status" value="1"/>
</dbReference>
<feature type="transmembrane region" description="Helical" evidence="5">
    <location>
        <begin position="111"/>
        <end position="130"/>
    </location>
</feature>
<feature type="transmembrane region" description="Helical" evidence="5">
    <location>
        <begin position="557"/>
        <end position="579"/>
    </location>
</feature>
<dbReference type="Proteomes" id="UP001255856">
    <property type="component" value="Unassembled WGS sequence"/>
</dbReference>
<dbReference type="AlphaFoldDB" id="A0AAD9MP19"/>
<feature type="transmembrane region" description="Helical" evidence="5">
    <location>
        <begin position="21"/>
        <end position="41"/>
    </location>
</feature>
<feature type="transmembrane region" description="Helical" evidence="5">
    <location>
        <begin position="47"/>
        <end position="63"/>
    </location>
</feature>
<evidence type="ECO:0000256" key="2">
    <source>
        <dbReference type="ARBA" id="ARBA00022692"/>
    </source>
</evidence>
<feature type="transmembrane region" description="Helical" evidence="5">
    <location>
        <begin position="673"/>
        <end position="695"/>
    </location>
</feature>
<dbReference type="Pfam" id="PF13515">
    <property type="entry name" value="FUSC_2"/>
    <property type="match status" value="1"/>
</dbReference>
<gene>
    <name evidence="7" type="ORF">QBZ16_002512</name>
</gene>
<organism evidence="7 8">
    <name type="scientific">Prototheca wickerhamii</name>
    <dbReference type="NCBI Taxonomy" id="3111"/>
    <lineage>
        <taxon>Eukaryota</taxon>
        <taxon>Viridiplantae</taxon>
        <taxon>Chlorophyta</taxon>
        <taxon>core chlorophytes</taxon>
        <taxon>Trebouxiophyceae</taxon>
        <taxon>Chlorellales</taxon>
        <taxon>Chlorellaceae</taxon>
        <taxon>Prototheca</taxon>
    </lineage>
</organism>
<dbReference type="EMBL" id="JASFZW010000002">
    <property type="protein sequence ID" value="KAK2080116.1"/>
    <property type="molecule type" value="Genomic_DNA"/>
</dbReference>
<feature type="domain" description="Integral membrane bound transporter" evidence="6">
    <location>
        <begin position="554"/>
        <end position="687"/>
    </location>
</feature>
<evidence type="ECO:0000256" key="3">
    <source>
        <dbReference type="ARBA" id="ARBA00022989"/>
    </source>
</evidence>
<evidence type="ECO:0000256" key="4">
    <source>
        <dbReference type="ARBA" id="ARBA00023136"/>
    </source>
</evidence>
<feature type="transmembrane region" description="Helical" evidence="5">
    <location>
        <begin position="616"/>
        <end position="635"/>
    </location>
</feature>
<proteinExistence type="predicted"/>
<feature type="transmembrane region" description="Helical" evidence="5">
    <location>
        <begin position="75"/>
        <end position="96"/>
    </location>
</feature>
<feature type="transmembrane region" description="Helical" evidence="5">
    <location>
        <begin position="526"/>
        <end position="545"/>
    </location>
</feature>
<comment type="subcellular location">
    <subcellularLocation>
        <location evidence="1">Membrane</location>
        <topology evidence="1">Multi-pass membrane protein</topology>
    </subcellularLocation>
</comment>
<feature type="transmembrane region" description="Helical" evidence="5">
    <location>
        <begin position="167"/>
        <end position="194"/>
    </location>
</feature>
<comment type="caution">
    <text evidence="7">The sequence shown here is derived from an EMBL/GenBank/DDBJ whole genome shotgun (WGS) entry which is preliminary data.</text>
</comment>
<evidence type="ECO:0000259" key="6">
    <source>
        <dbReference type="Pfam" id="PF13515"/>
    </source>
</evidence>
<dbReference type="GO" id="GO:0016020">
    <property type="term" value="C:membrane"/>
    <property type="evidence" value="ECO:0007669"/>
    <property type="project" value="UniProtKB-SubCell"/>
</dbReference>
<accession>A0AAD9MP19</accession>
<name>A0AAD9MP19_PROWI</name>
<sequence>MRLPKLPRCFQEPWVRIGVQVAAGTLIILAACTPYTAWTSLSLDPVVATPAVCLLLYCVHRLLSIGSGLSTLQVVFDITASTLLGVGQAMGIGYAAKAINGGQDTNTTTRASVTICLTCGWVFIATLSRFRFVKYNVFWLFNLVTLGLTVSANYRTHYPLWKFPVHWLYYGFIAVGGGMLASQFVFPVLAGNIIRAALGRSLRAVGSAFARAIELMTGEVDEATGLLAQRSGDTAGVSALYDDVTVAGAGINEIWKWQNAARYEWDTYRRQHWFPHAHFDFLAHLLRSTMNSFMMVVYPLQTGRMDCRVTRRHAGSLRALGGAVAGCCEALAAVLADGRPLAEAAPALEAMEARYEALVDEAERALLGASGAGAALSARMVSYNMMVATFFTVCTRLRRMYLCSAGALGRDDPGALAVLERHFHPDQRAQRGADVGWHFATIMRRIHVGRGSLNSPLGLLRDSLLSEQSLRLAQKAGAPQQLQDYLKAWRPPVLKVMAVQEKESISRWARFLTWLRLRTGINTNHLALACQGTAGFAVILVMVVVPQVNAAMDNRMLWALFIVITILEPFSGALLGGVILKGSQRILGTALGVALGLTALYFTYLCNGLSYDNDPLKFIIMTASLMLFSGGISAGSVKYPKFFYGFLIADMIVVTTALPGYHETEPMPRVALWRMVTTFIGVAVNIILACTLFPVSAKSMYEARMVQALEGLAEMVDYTCHCIEPRQHRRGRARRRRPPPPDPAAAQELAAHNELSLLSELSALEPQSRTVSHLAPNRERLAQVLLRVGHQDPPAALSTVGKSGEVSRGTVATSAGLGLGGAESAETTPILLGEDSEARGLDSYELAALEGRLPAKARTYDTACVEIDMRRELSGNAELQSSKWDSIKSFLSTTLRSPATRREDQLPEADVSFKVMGGQYLKAVPRGKPLALNIGAMAALEQALHYEYYPFSKVKRFPFVPAMRAQRLCRHMLNVLFAFLTALDSQESQSAPALIPVAAELRDVVRQLKACLLALAGIVKGSVPTNHAIDMVINLDELTQYLFLAAMARCDFGALPSEDVVLGVTYLAMLFNATYVVQVHCVALVQAFKPDDVEALAHASLLTSSPRWAVDEQLMVLCNDMMAMAMYPEVDLDGDDVEAGAGGVGGPAPAADGAAQSSWEHELASAIRMTQ</sequence>
<keyword evidence="2 5" id="KW-0812">Transmembrane</keyword>
<evidence type="ECO:0000313" key="7">
    <source>
        <dbReference type="EMBL" id="KAK2080116.1"/>
    </source>
</evidence>
<evidence type="ECO:0000256" key="1">
    <source>
        <dbReference type="ARBA" id="ARBA00004141"/>
    </source>
</evidence>
<feature type="transmembrane region" description="Helical" evidence="5">
    <location>
        <begin position="586"/>
        <end position="604"/>
    </location>
</feature>
<feature type="transmembrane region" description="Helical" evidence="5">
    <location>
        <begin position="642"/>
        <end position="661"/>
    </location>
</feature>